<dbReference type="Gene3D" id="1.20.58.150">
    <property type="entry name" value="ANTH domain"/>
    <property type="match status" value="1"/>
</dbReference>
<comment type="caution">
    <text evidence="2">The sequence shown here is derived from an EMBL/GenBank/DDBJ whole genome shotgun (WGS) entry which is preliminary data.</text>
</comment>
<dbReference type="InterPro" id="IPR014712">
    <property type="entry name" value="ANTH_dom_sf"/>
</dbReference>
<dbReference type="Gene3D" id="1.25.40.90">
    <property type="match status" value="1"/>
</dbReference>
<reference evidence="2" key="2">
    <citation type="journal article" date="2022" name="Hortic Res">
        <title>The genome of Dioscorea zingiberensis sheds light on the biosynthesis, origin and evolution of the medicinally important diosgenin saponins.</title>
        <authorList>
            <person name="Li Y."/>
            <person name="Tan C."/>
            <person name="Li Z."/>
            <person name="Guo J."/>
            <person name="Li S."/>
            <person name="Chen X."/>
            <person name="Wang C."/>
            <person name="Dai X."/>
            <person name="Yang H."/>
            <person name="Song W."/>
            <person name="Hou L."/>
            <person name="Xu J."/>
            <person name="Tong Z."/>
            <person name="Xu A."/>
            <person name="Yuan X."/>
            <person name="Wang W."/>
            <person name="Yang Q."/>
            <person name="Chen L."/>
            <person name="Sun Z."/>
            <person name="Wang K."/>
            <person name="Pan B."/>
            <person name="Chen J."/>
            <person name="Bao Y."/>
            <person name="Liu F."/>
            <person name="Qi X."/>
            <person name="Gang D.R."/>
            <person name="Wen J."/>
            <person name="Li J."/>
        </authorList>
    </citation>
    <scope>NUCLEOTIDE SEQUENCE</scope>
    <source>
        <strain evidence="2">Dzin_1.0</strain>
    </source>
</reference>
<dbReference type="GO" id="GO:0030136">
    <property type="term" value="C:clathrin-coated vesicle"/>
    <property type="evidence" value="ECO:0007669"/>
    <property type="project" value="InterPro"/>
</dbReference>
<evidence type="ECO:0000259" key="1">
    <source>
        <dbReference type="Pfam" id="PF07651"/>
    </source>
</evidence>
<dbReference type="SUPFAM" id="SSF48464">
    <property type="entry name" value="ENTH/VHS domain"/>
    <property type="match status" value="1"/>
</dbReference>
<dbReference type="GO" id="GO:0032050">
    <property type="term" value="F:clathrin heavy chain binding"/>
    <property type="evidence" value="ECO:0007669"/>
    <property type="project" value="TreeGrafter"/>
</dbReference>
<dbReference type="InterPro" id="IPR045192">
    <property type="entry name" value="AP180-like"/>
</dbReference>
<dbReference type="GO" id="GO:0005545">
    <property type="term" value="F:1-phosphatidylinositol binding"/>
    <property type="evidence" value="ECO:0007669"/>
    <property type="project" value="InterPro"/>
</dbReference>
<proteinExistence type="predicted"/>
<dbReference type="Pfam" id="PF07651">
    <property type="entry name" value="ANTH"/>
    <property type="match status" value="1"/>
</dbReference>
<dbReference type="AlphaFoldDB" id="A0A9D5DAP1"/>
<dbReference type="GO" id="GO:0048268">
    <property type="term" value="P:clathrin coat assembly"/>
    <property type="evidence" value="ECO:0007669"/>
    <property type="project" value="InterPro"/>
</dbReference>
<sequence>MPRIFGQACCAAVPSPVSLRHLLAKTTGPDNIPLPESTIYEIVNILADSPASTHNFILSFTSRFGRARSARVAIKCLMLLHRLLRALPTPHPFRANLLHSRANAFISLSPCNFRSASYEITVFVHSYARLIDHALSLDHAALTAASITSSSNFVERIKEAESALEVIPQLQDLLDRVMECEPTGAAPLNYVTRLAMEQIARESFACYAAVWRELPVMLDNLLRMRHQGCVAGLGVYRRAADQARRLTKFYEWCRRTRLCAVYEYPHVEKIPRIQVRALESLVAGLWQLTDSSSSSSSSASVSPVTTVSSVSTPVMLAEAMKRIGVDEEPLIRLEEDEGGWEELLEASVEHLSSKWSLPGAWKRSDDDSGMEKDGWRLPVCDSSSFVNPFSECGKL</sequence>
<protein>
    <recommendedName>
        <fullName evidence="1">AP180 N-terminal homology (ANTH) domain-containing protein</fullName>
    </recommendedName>
</protein>
<dbReference type="SUPFAM" id="SSF89009">
    <property type="entry name" value="GAT-like domain"/>
    <property type="match status" value="1"/>
</dbReference>
<keyword evidence="3" id="KW-1185">Reference proteome</keyword>
<dbReference type="InterPro" id="IPR008942">
    <property type="entry name" value="ENTH_VHS"/>
</dbReference>
<evidence type="ECO:0000313" key="2">
    <source>
        <dbReference type="EMBL" id="KAJ0987579.1"/>
    </source>
</evidence>
<dbReference type="Proteomes" id="UP001085076">
    <property type="component" value="Miscellaneous, Linkage group lg01"/>
</dbReference>
<dbReference type="PANTHER" id="PTHR22951:SF22">
    <property type="entry name" value="ENTH DOMAIN-CONTAINING PROTEIN"/>
    <property type="match status" value="1"/>
</dbReference>
<gene>
    <name evidence="2" type="ORF">J5N97_005935</name>
</gene>
<reference evidence="2" key="1">
    <citation type="submission" date="2021-03" db="EMBL/GenBank/DDBJ databases">
        <authorList>
            <person name="Li Z."/>
            <person name="Yang C."/>
        </authorList>
    </citation>
    <scope>NUCLEOTIDE SEQUENCE</scope>
    <source>
        <strain evidence="2">Dzin_1.0</strain>
        <tissue evidence="2">Leaf</tissue>
    </source>
</reference>
<dbReference type="PANTHER" id="PTHR22951">
    <property type="entry name" value="CLATHRIN ASSEMBLY PROTEIN"/>
    <property type="match status" value="1"/>
</dbReference>
<dbReference type="EMBL" id="JAGGNH010000001">
    <property type="protein sequence ID" value="KAJ0987579.1"/>
    <property type="molecule type" value="Genomic_DNA"/>
</dbReference>
<evidence type="ECO:0000313" key="3">
    <source>
        <dbReference type="Proteomes" id="UP001085076"/>
    </source>
</evidence>
<dbReference type="InterPro" id="IPR011417">
    <property type="entry name" value="ANTH_dom"/>
</dbReference>
<organism evidence="2 3">
    <name type="scientific">Dioscorea zingiberensis</name>
    <dbReference type="NCBI Taxonomy" id="325984"/>
    <lineage>
        <taxon>Eukaryota</taxon>
        <taxon>Viridiplantae</taxon>
        <taxon>Streptophyta</taxon>
        <taxon>Embryophyta</taxon>
        <taxon>Tracheophyta</taxon>
        <taxon>Spermatophyta</taxon>
        <taxon>Magnoliopsida</taxon>
        <taxon>Liliopsida</taxon>
        <taxon>Dioscoreales</taxon>
        <taxon>Dioscoreaceae</taxon>
        <taxon>Dioscorea</taxon>
    </lineage>
</organism>
<dbReference type="GO" id="GO:0005546">
    <property type="term" value="F:phosphatidylinositol-4,5-bisphosphate binding"/>
    <property type="evidence" value="ECO:0007669"/>
    <property type="project" value="TreeGrafter"/>
</dbReference>
<dbReference type="GO" id="GO:0005905">
    <property type="term" value="C:clathrin-coated pit"/>
    <property type="evidence" value="ECO:0007669"/>
    <property type="project" value="TreeGrafter"/>
</dbReference>
<dbReference type="GO" id="GO:0072583">
    <property type="term" value="P:clathrin-dependent endocytosis"/>
    <property type="evidence" value="ECO:0007669"/>
    <property type="project" value="InterPro"/>
</dbReference>
<feature type="domain" description="AP180 N-terminal homology (ANTH)" evidence="1">
    <location>
        <begin position="25"/>
        <end position="281"/>
    </location>
</feature>
<accession>A0A9D5DAP1</accession>
<dbReference type="OrthoDB" id="769995at2759"/>
<dbReference type="GO" id="GO:0000149">
    <property type="term" value="F:SNARE binding"/>
    <property type="evidence" value="ECO:0007669"/>
    <property type="project" value="TreeGrafter"/>
</dbReference>
<dbReference type="GO" id="GO:0006900">
    <property type="term" value="P:vesicle budding from membrane"/>
    <property type="evidence" value="ECO:0007669"/>
    <property type="project" value="TreeGrafter"/>
</dbReference>
<name>A0A9D5DAP1_9LILI</name>